<feature type="chain" id="PRO_5039140558" description="Lipoprotein" evidence="1">
    <location>
        <begin position="19"/>
        <end position="131"/>
    </location>
</feature>
<keyword evidence="3" id="KW-1185">Reference proteome</keyword>
<name>F2F4H0_SOLSS</name>
<sequence length="131" mass="14416">MKKIFVILPILAGILLLAGCQSDEENLNFYGSSDNWTAEIITEIIDGSEKNEIILKYNGDGAGTISKFNYLVENNSNNQSFGANDVSLKEDGTYTNANLASNSASTTKDDQIEVTIDWNDQTESIILKKKE</sequence>
<dbReference type="PATRIC" id="fig|1002809.3.peg.285"/>
<evidence type="ECO:0000256" key="1">
    <source>
        <dbReference type="SAM" id="SignalP"/>
    </source>
</evidence>
<dbReference type="eggNOG" id="ENOG5033ACC">
    <property type="taxonomic scope" value="Bacteria"/>
</dbReference>
<dbReference type="Proteomes" id="UP000006691">
    <property type="component" value="Chromosome"/>
</dbReference>
<dbReference type="PROSITE" id="PS51257">
    <property type="entry name" value="PROKAR_LIPOPROTEIN"/>
    <property type="match status" value="1"/>
</dbReference>
<gene>
    <name evidence="2" type="ordered locus">SSIL_0281</name>
</gene>
<dbReference type="STRING" id="1002809.SSIL_0281"/>
<evidence type="ECO:0008006" key="4">
    <source>
        <dbReference type="Google" id="ProtNLM"/>
    </source>
</evidence>
<organism evidence="2 3">
    <name type="scientific">Solibacillus silvestris (strain StLB046)</name>
    <name type="common">Bacillus silvestris</name>
    <dbReference type="NCBI Taxonomy" id="1002809"/>
    <lineage>
        <taxon>Bacteria</taxon>
        <taxon>Bacillati</taxon>
        <taxon>Bacillota</taxon>
        <taxon>Bacilli</taxon>
        <taxon>Bacillales</taxon>
        <taxon>Caryophanaceae</taxon>
        <taxon>Solibacillus</taxon>
    </lineage>
</organism>
<reference evidence="2 3" key="2">
    <citation type="journal article" date="2012" name="J. Biosci. Bioeng.">
        <title>Complete genome sequence and characterization of the N-acylhomoserine lactone-degrading gene of the potato leaf-associated Solibacillus silvestris.</title>
        <authorList>
            <person name="Morohoshi T."/>
            <person name="Tominaga Y."/>
            <person name="Someya N."/>
            <person name="Ikeda T."/>
        </authorList>
    </citation>
    <scope>NUCLEOTIDE SEQUENCE [LARGE SCALE GENOMIC DNA]</scope>
    <source>
        <strain evidence="2 3">StLB046</strain>
    </source>
</reference>
<dbReference type="HOGENOM" id="CLU_1852752_0_0_9"/>
<evidence type="ECO:0000313" key="3">
    <source>
        <dbReference type="Proteomes" id="UP000006691"/>
    </source>
</evidence>
<feature type="signal peptide" evidence="1">
    <location>
        <begin position="1"/>
        <end position="18"/>
    </location>
</feature>
<dbReference type="AlphaFoldDB" id="F2F4H0"/>
<evidence type="ECO:0000313" key="2">
    <source>
        <dbReference type="EMBL" id="BAK14704.1"/>
    </source>
</evidence>
<dbReference type="KEGG" id="siv:SSIL_0281"/>
<protein>
    <recommendedName>
        <fullName evidence="4">Lipoprotein</fullName>
    </recommendedName>
</protein>
<proteinExistence type="predicted"/>
<accession>F2F4H0</accession>
<dbReference type="EMBL" id="AP012157">
    <property type="protein sequence ID" value="BAK14704.1"/>
    <property type="molecule type" value="Genomic_DNA"/>
</dbReference>
<dbReference type="RefSeq" id="WP_014822441.1">
    <property type="nucleotide sequence ID" value="NC_018065.1"/>
</dbReference>
<keyword evidence="1" id="KW-0732">Signal</keyword>
<reference evidence="3" key="1">
    <citation type="submission" date="2011-04" db="EMBL/GenBank/DDBJ databases">
        <title>Genome sequence of Solibacillus silvestris StLB046.</title>
        <authorList>
            <person name="Morohoshi T."/>
            <person name="Someya N."/>
            <person name="Ikeda T."/>
        </authorList>
    </citation>
    <scope>NUCLEOTIDE SEQUENCE [LARGE SCALE GENOMIC DNA]</scope>
    <source>
        <strain evidence="3">StLB046</strain>
    </source>
</reference>